<sequence>MFTKIIDTATQVVEGVGALVGIRAGTEEPMYVREASVGAVEIRRYGPRIAAQTVVAGDEIEARNAGFRRIAGYIFGGNHRKTTIAMTAPVAQQSEKIAMTAPVAQSRDADGGSVIQFFMPSKWSMDLLPAPDDERVELVEVPGETYAVLRFSGDRSAAAVAAKSGELLHALRSSAFQPIGDPVAWFYDPPWTLPARRRNEVAVVVTTDGA</sequence>
<dbReference type="Gene3D" id="3.20.80.10">
    <property type="entry name" value="Regulatory factor, effector binding domain"/>
    <property type="match status" value="1"/>
</dbReference>
<dbReference type="EMBL" id="LR134356">
    <property type="protein sequence ID" value="VEG56407.1"/>
    <property type="molecule type" value="Genomic_DNA"/>
</dbReference>
<dbReference type="InterPro" id="IPR011256">
    <property type="entry name" value="Reg_factor_effector_dom_sf"/>
</dbReference>
<name>A0A448IVN9_MYCAU</name>
<dbReference type="AlphaFoldDB" id="A0A448IVN9"/>
<dbReference type="InterPro" id="IPR006917">
    <property type="entry name" value="SOUL_heme-bd"/>
</dbReference>
<dbReference type="KEGG" id="mauu:NCTC10437_03503"/>
<dbReference type="Proteomes" id="UP000279306">
    <property type="component" value="Chromosome"/>
</dbReference>
<proteinExistence type="predicted"/>
<dbReference type="Pfam" id="PF04832">
    <property type="entry name" value="SOUL"/>
    <property type="match status" value="1"/>
</dbReference>
<evidence type="ECO:0000313" key="2">
    <source>
        <dbReference type="Proteomes" id="UP000279306"/>
    </source>
</evidence>
<protein>
    <submittedName>
        <fullName evidence="1">SOUL heme-binding protein</fullName>
    </submittedName>
</protein>
<dbReference type="SUPFAM" id="SSF55136">
    <property type="entry name" value="Probable bacterial effector-binding domain"/>
    <property type="match status" value="1"/>
</dbReference>
<dbReference type="PANTHER" id="PTHR11220:SF58">
    <property type="entry name" value="SOUL HEME-BINDING FAMILY PROTEIN"/>
    <property type="match status" value="1"/>
</dbReference>
<evidence type="ECO:0000313" key="1">
    <source>
        <dbReference type="EMBL" id="VEG56407.1"/>
    </source>
</evidence>
<reference evidence="1 2" key="1">
    <citation type="submission" date="2018-12" db="EMBL/GenBank/DDBJ databases">
        <authorList>
            <consortium name="Pathogen Informatics"/>
        </authorList>
    </citation>
    <scope>NUCLEOTIDE SEQUENCE [LARGE SCALE GENOMIC DNA]</scope>
    <source>
        <strain evidence="1 2">NCTC10437</strain>
    </source>
</reference>
<dbReference type="RefSeq" id="WP_048631809.1">
    <property type="nucleotide sequence ID" value="NZ_CVQQ01000004.1"/>
</dbReference>
<keyword evidence="2" id="KW-1185">Reference proteome</keyword>
<dbReference type="OrthoDB" id="2156220at2"/>
<accession>A0A448IVN9</accession>
<dbReference type="STRING" id="1791.GCA_001049355_01895"/>
<dbReference type="PANTHER" id="PTHR11220">
    <property type="entry name" value="HEME-BINDING PROTEIN-RELATED"/>
    <property type="match status" value="1"/>
</dbReference>
<organism evidence="1 2">
    <name type="scientific">Mycolicibacterium aurum</name>
    <name type="common">Mycobacterium aurum</name>
    <dbReference type="NCBI Taxonomy" id="1791"/>
    <lineage>
        <taxon>Bacteria</taxon>
        <taxon>Bacillati</taxon>
        <taxon>Actinomycetota</taxon>
        <taxon>Actinomycetes</taxon>
        <taxon>Mycobacteriales</taxon>
        <taxon>Mycobacteriaceae</taxon>
        <taxon>Mycolicibacterium</taxon>
    </lineage>
</organism>
<gene>
    <name evidence="1" type="ORF">NCTC10437_03503</name>
</gene>